<dbReference type="EC" id="5.2.1.8" evidence="4"/>
<sequence>MSPGNRWRSLSCAFVLAASLFLTGCTDGDTENKTAVVATYQGGQITAAEFEKQFHLGRDLIMPDFQVNEENKRKFLIEYITLYKVLTKQATDAGIKPDEAALDGQVKEYKEQVAALVYNGDQQAFEQRLKQFAIRDEDIKELARQDELLRLYKSAKIGEIKPTEEELQTYFGQHKGALSTGTVSHVLVKTEAEAKAVKERLGKGEDFAAVAKELSLDPTAKENGGRMADVQFDLFVPEFRDAAATLPLNTLSDPIRTEYGWHILRVDSRQEPAFDAVKADVILKVKEVKENAIWNDIYEKAQAEAEINVKI</sequence>
<dbReference type="GO" id="GO:0003755">
    <property type="term" value="F:peptidyl-prolyl cis-trans isomerase activity"/>
    <property type="evidence" value="ECO:0007669"/>
    <property type="project" value="UniProtKB-EC"/>
</dbReference>
<evidence type="ECO:0000256" key="2">
    <source>
        <dbReference type="SAM" id="SignalP"/>
    </source>
</evidence>
<dbReference type="EMBL" id="JAPMLT010000014">
    <property type="protein sequence ID" value="MCX7571985.1"/>
    <property type="molecule type" value="Genomic_DNA"/>
</dbReference>
<feature type="chain" id="PRO_5046389406" evidence="2">
    <location>
        <begin position="25"/>
        <end position="311"/>
    </location>
</feature>
<dbReference type="PANTHER" id="PTHR47245:SF2">
    <property type="entry name" value="PEPTIDYL-PROLYL CIS-TRANS ISOMERASE HP_0175-RELATED"/>
    <property type="match status" value="1"/>
</dbReference>
<evidence type="ECO:0000313" key="5">
    <source>
        <dbReference type="Proteomes" id="UP001208017"/>
    </source>
</evidence>
<dbReference type="PANTHER" id="PTHR47245">
    <property type="entry name" value="PEPTIDYLPROLYL ISOMERASE"/>
    <property type="match status" value="1"/>
</dbReference>
<dbReference type="SUPFAM" id="SSF109998">
    <property type="entry name" value="Triger factor/SurA peptide-binding domain-like"/>
    <property type="match status" value="1"/>
</dbReference>
<evidence type="ECO:0000313" key="4">
    <source>
        <dbReference type="EMBL" id="MCX7571985.1"/>
    </source>
</evidence>
<dbReference type="InterPro" id="IPR046357">
    <property type="entry name" value="PPIase_dom_sf"/>
</dbReference>
<gene>
    <name evidence="4" type="ORF">OS242_18770</name>
</gene>
<dbReference type="Proteomes" id="UP001208017">
    <property type="component" value="Unassembled WGS sequence"/>
</dbReference>
<dbReference type="RefSeq" id="WP_267153229.1">
    <property type="nucleotide sequence ID" value="NZ_JAPMLT010000014.1"/>
</dbReference>
<dbReference type="Pfam" id="PF00639">
    <property type="entry name" value="Rotamase"/>
    <property type="match status" value="1"/>
</dbReference>
<keyword evidence="2" id="KW-0732">Signal</keyword>
<proteinExistence type="predicted"/>
<feature type="signal peptide" evidence="2">
    <location>
        <begin position="1"/>
        <end position="24"/>
    </location>
</feature>
<dbReference type="InterPro" id="IPR000297">
    <property type="entry name" value="PPIase_PpiC"/>
</dbReference>
<dbReference type="PROSITE" id="PS50198">
    <property type="entry name" value="PPIC_PPIASE_2"/>
    <property type="match status" value="1"/>
</dbReference>
<accession>A0ABT3X506</accession>
<name>A0ABT3X506_9BACL</name>
<dbReference type="Gene3D" id="3.10.50.40">
    <property type="match status" value="1"/>
</dbReference>
<feature type="domain" description="PpiC" evidence="3">
    <location>
        <begin position="178"/>
        <end position="268"/>
    </location>
</feature>
<keyword evidence="1 4" id="KW-0413">Isomerase</keyword>
<dbReference type="SUPFAM" id="SSF54534">
    <property type="entry name" value="FKBP-like"/>
    <property type="match status" value="1"/>
</dbReference>
<keyword evidence="1" id="KW-0697">Rotamase</keyword>
<evidence type="ECO:0000256" key="1">
    <source>
        <dbReference type="PROSITE-ProRule" id="PRU00278"/>
    </source>
</evidence>
<dbReference type="InterPro" id="IPR027304">
    <property type="entry name" value="Trigger_fact/SurA_dom_sf"/>
</dbReference>
<keyword evidence="5" id="KW-1185">Reference proteome</keyword>
<protein>
    <submittedName>
        <fullName evidence="4">Peptidylprolyl isomerase</fullName>
        <ecNumber evidence="4">5.2.1.8</ecNumber>
    </submittedName>
</protein>
<evidence type="ECO:0000259" key="3">
    <source>
        <dbReference type="PROSITE" id="PS50198"/>
    </source>
</evidence>
<comment type="caution">
    <text evidence="4">The sequence shown here is derived from an EMBL/GenBank/DDBJ whole genome shotgun (WGS) entry which is preliminary data.</text>
</comment>
<organism evidence="4 5">
    <name type="scientific">Tumebacillus lacus</name>
    <dbReference type="NCBI Taxonomy" id="2995335"/>
    <lineage>
        <taxon>Bacteria</taxon>
        <taxon>Bacillati</taxon>
        <taxon>Bacillota</taxon>
        <taxon>Bacilli</taxon>
        <taxon>Bacillales</taxon>
        <taxon>Alicyclobacillaceae</taxon>
        <taxon>Tumebacillus</taxon>
    </lineage>
</organism>
<reference evidence="4 5" key="1">
    <citation type="submission" date="2022-11" db="EMBL/GenBank/DDBJ databases">
        <title>Study of microbial diversity in lake waters.</title>
        <authorList>
            <person name="Zhang J."/>
        </authorList>
    </citation>
    <scope>NUCLEOTIDE SEQUENCE [LARGE SCALE GENOMIC DNA]</scope>
    <source>
        <strain evidence="4 5">DT12</strain>
    </source>
</reference>
<dbReference type="InterPro" id="IPR050245">
    <property type="entry name" value="PrsA_foldase"/>
</dbReference>
<dbReference type="PROSITE" id="PS51257">
    <property type="entry name" value="PROKAR_LIPOPROTEIN"/>
    <property type="match status" value="1"/>
</dbReference>